<dbReference type="AlphaFoldDB" id="A0A080M0D1"/>
<protein>
    <recommendedName>
        <fullName evidence="4">DUF4062 domain-containing protein</fullName>
    </recommendedName>
</protein>
<gene>
    <name evidence="2" type="ORF">AW09_004205</name>
</gene>
<reference evidence="2 3" key="1">
    <citation type="submission" date="2014-02" db="EMBL/GenBank/DDBJ databases">
        <title>Expanding our view of genomic diversity in Candidatus Accumulibacter clades.</title>
        <authorList>
            <person name="Skennerton C.T."/>
            <person name="Barr J.J."/>
            <person name="Slater F.R."/>
            <person name="Bond P.L."/>
            <person name="Tyson G.W."/>
        </authorList>
    </citation>
    <scope>NUCLEOTIDE SEQUENCE [LARGE SCALE GENOMIC DNA]</scope>
    <source>
        <strain evidence="3">BA-91</strain>
    </source>
</reference>
<evidence type="ECO:0000256" key="1">
    <source>
        <dbReference type="SAM" id="Phobius"/>
    </source>
</evidence>
<keyword evidence="1" id="KW-1133">Transmembrane helix</keyword>
<dbReference type="Proteomes" id="UP000020077">
    <property type="component" value="Unassembled WGS sequence"/>
</dbReference>
<organism evidence="2 3">
    <name type="scientific">Candidatus Accumulibacter phosphatis</name>
    <dbReference type="NCBI Taxonomy" id="327160"/>
    <lineage>
        <taxon>Bacteria</taxon>
        <taxon>Pseudomonadati</taxon>
        <taxon>Pseudomonadota</taxon>
        <taxon>Betaproteobacteria</taxon>
        <taxon>Candidatus Accumulibacter</taxon>
    </lineage>
</organism>
<keyword evidence="1" id="KW-0472">Membrane</keyword>
<sequence>MNELNVFVSVGGTATEQQEAFVRAVEDRLRSEGLIPHTVGRNAFSADAPLKTVTELLDRCSGTIVIALERSYFASGTEKRGGPKEIALADVKLPTPWNQVEAAMTYARGLPLMVVVEAGLKSEGLLERGYDWYVQWVKPEAAALSTNEFNGVLASWKKKMIEAPKKTSTSKMPADLTVAELVGGLKPVQLWSVLVALSAIVAGAFALGGKLFGGP</sequence>
<evidence type="ECO:0008006" key="4">
    <source>
        <dbReference type="Google" id="ProtNLM"/>
    </source>
</evidence>
<name>A0A080M0D1_9PROT</name>
<comment type="caution">
    <text evidence="2">The sequence shown here is derived from an EMBL/GenBank/DDBJ whole genome shotgun (WGS) entry which is preliminary data.</text>
</comment>
<evidence type="ECO:0000313" key="3">
    <source>
        <dbReference type="Proteomes" id="UP000020077"/>
    </source>
</evidence>
<proteinExistence type="predicted"/>
<keyword evidence="1" id="KW-0812">Transmembrane</keyword>
<evidence type="ECO:0000313" key="2">
    <source>
        <dbReference type="EMBL" id="KFB70689.1"/>
    </source>
</evidence>
<dbReference type="EMBL" id="JDVG02000664">
    <property type="protein sequence ID" value="KFB70689.1"/>
    <property type="molecule type" value="Genomic_DNA"/>
</dbReference>
<accession>A0A080M0D1</accession>
<feature type="transmembrane region" description="Helical" evidence="1">
    <location>
        <begin position="190"/>
        <end position="212"/>
    </location>
</feature>